<sequence>MAMTSPPNSRRTRSASAWKWPRKCGARCRSTPDPFLPQMKEGAVPRGAAPFSWPPPPGHGSATRKAGRGTMPQRRIEMVDALRGFALLGLFLVHCVERFELAWLDPQPDAWFDGTFALFGSKAFAIFALLFGFSFATIMDNERVRGGDYTWRFAWRLVLLFAFGTFHVLFYRGDILQVLALVGLLLVPFDRVRSDRTLLIVAALAFLQLPQLLRLWAAGQGHGWAVADPLYFSWGSLPTLAEGTPWQVAADNLGPGSVGKWSFYLEAGRVTEIVGLFLVGMVAKRRGWFADAGERLRFWFGILLASAAIWAATTWLLPSVLENIAGAPEQAQVREWQVGQWTALPATAFQVAAFVLLWQTALRPILEWLAPAGRMTLTLYIGQSLIAVPVFYGYGLGLWNRISHAEALAWGMVFFAVQMALAALWFRHFRYGPLEWLWRAATRGTWAMAMRRAAAA</sequence>
<name>A0A4T3EZ49_9SPHN</name>
<protein>
    <submittedName>
        <fullName evidence="5">DUF418 domain-containing protein</fullName>
    </submittedName>
</protein>
<dbReference type="PANTHER" id="PTHR30590">
    <property type="entry name" value="INNER MEMBRANE PROTEIN"/>
    <property type="match status" value="1"/>
</dbReference>
<dbReference type="Proteomes" id="UP000309389">
    <property type="component" value="Unassembled WGS sequence"/>
</dbReference>
<feature type="transmembrane region" description="Helical" evidence="2">
    <location>
        <begin position="81"/>
        <end position="104"/>
    </location>
</feature>
<evidence type="ECO:0000256" key="1">
    <source>
        <dbReference type="SAM" id="MobiDB-lite"/>
    </source>
</evidence>
<keyword evidence="2" id="KW-0472">Membrane</keyword>
<dbReference type="InterPro" id="IPR012429">
    <property type="entry name" value="HGSNAT_cat"/>
</dbReference>
<feature type="domain" description="Heparan-alpha-glucosaminide N-acetyltransferase catalytic" evidence="4">
    <location>
        <begin position="75"/>
        <end position="215"/>
    </location>
</feature>
<accession>A0A4T3EZ49</accession>
<keyword evidence="2" id="KW-1133">Transmembrane helix</keyword>
<gene>
    <name evidence="5" type="ORF">E5222_13785</name>
</gene>
<feature type="transmembrane region" description="Helical" evidence="2">
    <location>
        <begin position="150"/>
        <end position="169"/>
    </location>
</feature>
<evidence type="ECO:0000313" key="5">
    <source>
        <dbReference type="EMBL" id="TIX48814.1"/>
    </source>
</evidence>
<evidence type="ECO:0000259" key="4">
    <source>
        <dbReference type="Pfam" id="PF07786"/>
    </source>
</evidence>
<evidence type="ECO:0000313" key="6">
    <source>
        <dbReference type="Proteomes" id="UP000309389"/>
    </source>
</evidence>
<feature type="domain" description="DUF418" evidence="3">
    <location>
        <begin position="285"/>
        <end position="444"/>
    </location>
</feature>
<keyword evidence="2" id="KW-0812">Transmembrane</keyword>
<dbReference type="InterPro" id="IPR052529">
    <property type="entry name" value="Bact_Transport_Assoc"/>
</dbReference>
<feature type="transmembrane region" description="Helical" evidence="2">
    <location>
        <begin position="199"/>
        <end position="217"/>
    </location>
</feature>
<feature type="transmembrane region" description="Helical" evidence="2">
    <location>
        <begin position="338"/>
        <end position="357"/>
    </location>
</feature>
<feature type="transmembrane region" description="Helical" evidence="2">
    <location>
        <begin position="261"/>
        <end position="284"/>
    </location>
</feature>
<reference evidence="5 6" key="1">
    <citation type="submission" date="2019-04" db="EMBL/GenBank/DDBJ databases">
        <title>Altererythrobacter aquimixticola sp. nov., isolated from sediment of junction between the ocean and a freshwater spring.</title>
        <authorList>
            <person name="Yoon J.-H."/>
        </authorList>
    </citation>
    <scope>NUCLEOTIDE SEQUENCE [LARGE SCALE GENOMIC DNA]</scope>
    <source>
        <strain evidence="5 6">SSKS-13</strain>
    </source>
</reference>
<dbReference type="InterPro" id="IPR007349">
    <property type="entry name" value="DUF418"/>
</dbReference>
<evidence type="ECO:0000256" key="2">
    <source>
        <dbReference type="SAM" id="Phobius"/>
    </source>
</evidence>
<dbReference type="Pfam" id="PF07786">
    <property type="entry name" value="HGSNAT_cat"/>
    <property type="match status" value="1"/>
</dbReference>
<dbReference type="PANTHER" id="PTHR30590:SF2">
    <property type="entry name" value="INNER MEMBRANE PROTEIN"/>
    <property type="match status" value="1"/>
</dbReference>
<comment type="caution">
    <text evidence="5">The sequence shown here is derived from an EMBL/GenBank/DDBJ whole genome shotgun (WGS) entry which is preliminary data.</text>
</comment>
<organism evidence="5 6">
    <name type="scientific">Alteraurantiacibacter aquimixticola</name>
    <dbReference type="NCBI Taxonomy" id="2489173"/>
    <lineage>
        <taxon>Bacteria</taxon>
        <taxon>Pseudomonadati</taxon>
        <taxon>Pseudomonadota</taxon>
        <taxon>Alphaproteobacteria</taxon>
        <taxon>Sphingomonadales</taxon>
        <taxon>Erythrobacteraceae</taxon>
        <taxon>Alteraurantiacibacter</taxon>
    </lineage>
</organism>
<keyword evidence="6" id="KW-1185">Reference proteome</keyword>
<dbReference type="EMBL" id="SSHH01000004">
    <property type="protein sequence ID" value="TIX48814.1"/>
    <property type="molecule type" value="Genomic_DNA"/>
</dbReference>
<dbReference type="Pfam" id="PF04235">
    <property type="entry name" value="DUF418"/>
    <property type="match status" value="1"/>
</dbReference>
<evidence type="ECO:0000259" key="3">
    <source>
        <dbReference type="Pfam" id="PF04235"/>
    </source>
</evidence>
<dbReference type="AlphaFoldDB" id="A0A4T3EZ49"/>
<dbReference type="OrthoDB" id="9807744at2"/>
<feature type="transmembrane region" description="Helical" evidence="2">
    <location>
        <begin position="407"/>
        <end position="426"/>
    </location>
</feature>
<proteinExistence type="predicted"/>
<feature type="transmembrane region" description="Helical" evidence="2">
    <location>
        <begin position="377"/>
        <end position="395"/>
    </location>
</feature>
<feature type="transmembrane region" description="Helical" evidence="2">
    <location>
        <begin position="296"/>
        <end position="318"/>
    </location>
</feature>
<feature type="transmembrane region" description="Helical" evidence="2">
    <location>
        <begin position="116"/>
        <end position="138"/>
    </location>
</feature>
<feature type="region of interest" description="Disordered" evidence="1">
    <location>
        <begin position="48"/>
        <end position="69"/>
    </location>
</feature>
<feature type="transmembrane region" description="Helical" evidence="2">
    <location>
        <begin position="175"/>
        <end position="192"/>
    </location>
</feature>